<dbReference type="InterPro" id="IPR003439">
    <property type="entry name" value="ABC_transporter-like_ATP-bd"/>
</dbReference>
<dbReference type="GO" id="GO:0005524">
    <property type="term" value="F:ATP binding"/>
    <property type="evidence" value="ECO:0007669"/>
    <property type="project" value="UniProtKB-KW"/>
</dbReference>
<feature type="transmembrane region" description="Helical" evidence="11">
    <location>
        <begin position="430"/>
        <end position="453"/>
    </location>
</feature>
<dbReference type="InterPro" id="IPR027417">
    <property type="entry name" value="P-loop_NTPase"/>
</dbReference>
<dbReference type="PANTHER" id="PTHR19229:SF36">
    <property type="entry name" value="ATP-BINDING CASSETTE SUB-FAMILY A MEMBER 2"/>
    <property type="match status" value="1"/>
</dbReference>
<gene>
    <name evidence="13" type="ORF">BEMITA_LOCUS12499</name>
</gene>
<dbReference type="FunFam" id="3.40.50.300:FF:000933">
    <property type="entry name" value="ABC transporter A family member 7"/>
    <property type="match status" value="1"/>
</dbReference>
<evidence type="ECO:0000256" key="4">
    <source>
        <dbReference type="ARBA" id="ARBA00022692"/>
    </source>
</evidence>
<feature type="transmembrane region" description="Helical" evidence="11">
    <location>
        <begin position="1214"/>
        <end position="1235"/>
    </location>
</feature>
<feature type="domain" description="ABC transporter" evidence="12">
    <location>
        <begin position="520"/>
        <end position="756"/>
    </location>
</feature>
<keyword evidence="8 11" id="KW-1133">Transmembrane helix</keyword>
<dbReference type="InterPro" id="IPR013525">
    <property type="entry name" value="ABC2_TM"/>
</dbReference>
<feature type="transmembrane region" description="Helical" evidence="11">
    <location>
        <begin position="1106"/>
        <end position="1126"/>
    </location>
</feature>
<sequence>MTEKKSSIYLSQLKAMIIRNLLLKKREKRKTLAEILLPLYSLSVLIVLKIMVPNPNFPPVTSPRGPPMDLFAHFQQFNNHTVAVAPSTPRIEEFLVSMNKLWIHSSSKKAVNFSFIMFKTKEDLVEAYWNEPTSIPIAIVFENDDPIKGPLDYEIRTNPSYLVTPTTTELYSSPVSCREVGKHWSGNVLPIDTGDNCPANQYYYSGFTAIQTLLDFTKITLDSNSTTVIPKMYLEIFPKAAYTGDWMLAFRVVIPTYMVMALSQFVTYLLILIVGEKEKKIKEGMKIMGLRDSVFWLSWFIIYAVFVSALSVISVVLLFSLNVFQHTSPLLIFLLILLYSFSIIMFSFMLTPLFDKARTAGILGNFVVNMVSLLYFIQVFVKESSSITLWLVSLISSSGFALALDKALVLDLSGKGVSLENLWSDGNGGIPFGGSLIMMALDIVIYGLLAYYLDSVVPSEYGTKRSIFFCLYPSFWCTKPKASKRHIDADSMTYVTTTSEDCDPRDVEPVTREIADREAIKIVNLHKCFTSCKKQDVNAVNGINLSIYEGQITAILGHNGAGKTTLINIITGLTGPSSGTVHVFGHDVRDPHGMACIHRMTGVCPQHDILFDLLTPREHLRFFAAIRGIAPSMIEFEVNKTLQDVNLMEKADVFSKYLSGGQKRKLSVGIAVIGDPKIIILDEPTAGVDPYSRRHMWSLLQSRRQGKVILLTTHFMDEADILADRKAVISKGRLRCCGSSLFLKNKFGIGYHLTLVLDSVAKEGAIANMVSSHVSRAEKARRHGRELSFILPHNAVDHFASLFLEIEGEIKDKKLKLGISSYGVSMTTLEEVFLHLEKDEENDLPMDNLSKKIVRNRAISRSISLQSKASYASLPNNNSELATDINDPTRGAELLALDGVVPVSQKISDAIGIGLDDVTLQQKPRQIIKAMLRLRVLRLLRDLQKLYVTVVVPLILSAIGLYMNKIHSVEIKSKSLHLGKDTYRAAEDLMLFNGTNHSIDGLLNHLDAGHEWYDGNFSSLLDISPHVGAINFDKCCQLHNTSLTLLYNDTAQHSLPSLLNSINNAVYKMVTHKNLNDSIEPINARSFPFQATSKPEGFNSGTTSSAIFLGMIFVLIPISLATDMVYDREIKAKNQLRVNGLSVTVYFGTYFIVLVGLLFIIFSALLVLIFVFDLPSLREPPAFCTLGVLVILYCPASILFSACVSYIFDKTESAQSILPNIATFLGLIPFFLVILLDMFQLGGRLALILHIIFSLFNTMYIPYAIIYFVDRVHLTCRVNSACLYLTVGNYLTTEILVMMVGILIHIPFWFFILLVLDVKKSGGKASGLFRNLLGSKPATTTEVEESPLPEGEHEDEDVKAERAKVAQLLSTKMTDPPVVVVQNLRKEYCTKTDFLTSCMVGMCTGVDVEPEKRGPTTKIAIQNVSMAVDAGEVFGLLGHNGAGKTTTMKIVTAEEHPTRGRVFIGGEQIESNVSDAFRLLGYCPQHDVHWKNITIREHLEVYAAIRGVVEEEIPKVVDAFLTGLQIHEHANKEAQHCSGGTRRKLSFAMAMIGNPCVVLLDEPSTGMDPKSKRFLWDTIIASFKGRRGAILTTQSMEEADALCSRVGIMVRGELRCIGRLKQRGMCDRILEWGLVFQKKICLDFFGRCEYTGEDDLGNFVRL</sequence>
<keyword evidence="14" id="KW-1185">Reference proteome</keyword>
<feature type="transmembrane region" description="Helical" evidence="11">
    <location>
        <begin position="1247"/>
        <end position="1269"/>
    </location>
</feature>
<evidence type="ECO:0000256" key="5">
    <source>
        <dbReference type="ARBA" id="ARBA00022737"/>
    </source>
</evidence>
<name>A0A9P0AMW0_BEMTA</name>
<feature type="transmembrane region" description="Helical" evidence="11">
    <location>
        <begin position="296"/>
        <end position="324"/>
    </location>
</feature>
<keyword evidence="4 11" id="KW-0812">Transmembrane</keyword>
<feature type="domain" description="ABC transporter" evidence="12">
    <location>
        <begin position="1406"/>
        <end position="1636"/>
    </location>
</feature>
<evidence type="ECO:0000256" key="9">
    <source>
        <dbReference type="ARBA" id="ARBA00023136"/>
    </source>
</evidence>
<dbReference type="GO" id="GO:0140359">
    <property type="term" value="F:ABC-type transporter activity"/>
    <property type="evidence" value="ECO:0007669"/>
    <property type="project" value="InterPro"/>
</dbReference>
<dbReference type="PROSITE" id="PS50893">
    <property type="entry name" value="ABC_TRANSPORTER_2"/>
    <property type="match status" value="2"/>
</dbReference>
<keyword evidence="7" id="KW-0067">ATP-binding</keyword>
<dbReference type="GO" id="GO:0016020">
    <property type="term" value="C:membrane"/>
    <property type="evidence" value="ECO:0007669"/>
    <property type="project" value="UniProtKB-SubCell"/>
</dbReference>
<reference evidence="13" key="1">
    <citation type="submission" date="2021-12" db="EMBL/GenBank/DDBJ databases">
        <authorList>
            <person name="King R."/>
        </authorList>
    </citation>
    <scope>NUCLEOTIDE SEQUENCE</scope>
</reference>
<feature type="transmembrane region" description="Helical" evidence="11">
    <location>
        <begin position="330"/>
        <end position="350"/>
    </location>
</feature>
<dbReference type="PROSITE" id="PS00211">
    <property type="entry name" value="ABC_TRANSPORTER_1"/>
    <property type="match status" value="1"/>
</dbReference>
<feature type="transmembrane region" description="Helical" evidence="11">
    <location>
        <begin position="387"/>
        <end position="409"/>
    </location>
</feature>
<keyword evidence="3" id="KW-0813">Transport</keyword>
<evidence type="ECO:0000256" key="2">
    <source>
        <dbReference type="ARBA" id="ARBA00008869"/>
    </source>
</evidence>
<dbReference type="FunFam" id="3.40.50.300:FF:000335">
    <property type="entry name" value="ATP binding cassette subfamily A member 5"/>
    <property type="match status" value="1"/>
</dbReference>
<evidence type="ECO:0000256" key="6">
    <source>
        <dbReference type="ARBA" id="ARBA00022741"/>
    </source>
</evidence>
<dbReference type="SMART" id="SM00382">
    <property type="entry name" value="AAA"/>
    <property type="match status" value="2"/>
</dbReference>
<organism evidence="13 14">
    <name type="scientific">Bemisia tabaci</name>
    <name type="common">Sweetpotato whitefly</name>
    <name type="synonym">Aleurodes tabaci</name>
    <dbReference type="NCBI Taxonomy" id="7038"/>
    <lineage>
        <taxon>Eukaryota</taxon>
        <taxon>Metazoa</taxon>
        <taxon>Ecdysozoa</taxon>
        <taxon>Arthropoda</taxon>
        <taxon>Hexapoda</taxon>
        <taxon>Insecta</taxon>
        <taxon>Pterygota</taxon>
        <taxon>Neoptera</taxon>
        <taxon>Paraneoptera</taxon>
        <taxon>Hemiptera</taxon>
        <taxon>Sternorrhyncha</taxon>
        <taxon>Aleyrodoidea</taxon>
        <taxon>Aleyrodidae</taxon>
        <taxon>Aleyrodinae</taxon>
        <taxon>Bemisia</taxon>
    </lineage>
</organism>
<dbReference type="InterPro" id="IPR017871">
    <property type="entry name" value="ABC_transporter-like_CS"/>
</dbReference>
<feature type="transmembrane region" description="Helical" evidence="11">
    <location>
        <begin position="1295"/>
        <end position="1316"/>
    </location>
</feature>
<evidence type="ECO:0000256" key="8">
    <source>
        <dbReference type="ARBA" id="ARBA00022989"/>
    </source>
</evidence>
<feature type="transmembrane region" description="Helical" evidence="11">
    <location>
        <begin position="257"/>
        <end position="275"/>
    </location>
</feature>
<evidence type="ECO:0000313" key="14">
    <source>
        <dbReference type="Proteomes" id="UP001152759"/>
    </source>
</evidence>
<keyword evidence="9 11" id="KW-0472">Membrane</keyword>
<evidence type="ECO:0000256" key="11">
    <source>
        <dbReference type="SAM" id="Phobius"/>
    </source>
</evidence>
<keyword evidence="5" id="KW-0677">Repeat</keyword>
<dbReference type="PANTHER" id="PTHR19229">
    <property type="entry name" value="ATP-BINDING CASSETTE TRANSPORTER SUBFAMILY A ABCA"/>
    <property type="match status" value="1"/>
</dbReference>
<dbReference type="GO" id="GO:0016887">
    <property type="term" value="F:ATP hydrolysis activity"/>
    <property type="evidence" value="ECO:0007669"/>
    <property type="project" value="InterPro"/>
</dbReference>
<evidence type="ECO:0000256" key="3">
    <source>
        <dbReference type="ARBA" id="ARBA00022448"/>
    </source>
</evidence>
<dbReference type="Gene3D" id="3.40.50.300">
    <property type="entry name" value="P-loop containing nucleotide triphosphate hydrolases"/>
    <property type="match status" value="2"/>
</dbReference>
<evidence type="ECO:0000256" key="7">
    <source>
        <dbReference type="ARBA" id="ARBA00022840"/>
    </source>
</evidence>
<dbReference type="Pfam" id="PF12698">
    <property type="entry name" value="ABC2_membrane_3"/>
    <property type="match status" value="2"/>
</dbReference>
<comment type="subcellular location">
    <subcellularLocation>
        <location evidence="1">Membrane</location>
        <topology evidence="1">Multi-pass membrane protein</topology>
    </subcellularLocation>
</comment>
<dbReference type="InterPro" id="IPR003593">
    <property type="entry name" value="AAA+_ATPase"/>
</dbReference>
<proteinExistence type="inferred from homology"/>
<evidence type="ECO:0000259" key="12">
    <source>
        <dbReference type="PROSITE" id="PS50893"/>
    </source>
</evidence>
<feature type="region of interest" description="Disordered" evidence="10">
    <location>
        <begin position="1340"/>
        <end position="1359"/>
    </location>
</feature>
<protein>
    <recommendedName>
        <fullName evidence="12">ABC transporter domain-containing protein</fullName>
    </recommendedName>
</protein>
<dbReference type="Pfam" id="PF00005">
    <property type="entry name" value="ABC_tran"/>
    <property type="match status" value="2"/>
</dbReference>
<evidence type="ECO:0000256" key="10">
    <source>
        <dbReference type="SAM" id="MobiDB-lite"/>
    </source>
</evidence>
<feature type="compositionally biased region" description="Acidic residues" evidence="10">
    <location>
        <begin position="1342"/>
        <end position="1358"/>
    </location>
</feature>
<keyword evidence="6" id="KW-0547">Nucleotide-binding</keyword>
<dbReference type="Proteomes" id="UP001152759">
    <property type="component" value="Chromosome 8"/>
</dbReference>
<feature type="transmembrane region" description="Helical" evidence="11">
    <location>
        <begin position="1183"/>
        <end position="1208"/>
    </location>
</feature>
<feature type="transmembrane region" description="Helical" evidence="11">
    <location>
        <begin position="362"/>
        <end position="381"/>
    </location>
</feature>
<dbReference type="InterPro" id="IPR026082">
    <property type="entry name" value="ABCA"/>
</dbReference>
<dbReference type="GO" id="GO:0005319">
    <property type="term" value="F:lipid transporter activity"/>
    <property type="evidence" value="ECO:0007669"/>
    <property type="project" value="TreeGrafter"/>
</dbReference>
<dbReference type="SUPFAM" id="SSF52540">
    <property type="entry name" value="P-loop containing nucleoside triphosphate hydrolases"/>
    <property type="match status" value="2"/>
</dbReference>
<evidence type="ECO:0000256" key="1">
    <source>
        <dbReference type="ARBA" id="ARBA00004141"/>
    </source>
</evidence>
<accession>A0A9P0AMW0</accession>
<evidence type="ECO:0000313" key="13">
    <source>
        <dbReference type="EMBL" id="CAH0394171.1"/>
    </source>
</evidence>
<dbReference type="CDD" id="cd03263">
    <property type="entry name" value="ABC_subfamily_A"/>
    <property type="match status" value="2"/>
</dbReference>
<dbReference type="EMBL" id="OU963869">
    <property type="protein sequence ID" value="CAH0394171.1"/>
    <property type="molecule type" value="Genomic_DNA"/>
</dbReference>
<feature type="transmembrane region" description="Helical" evidence="11">
    <location>
        <begin position="1146"/>
        <end position="1171"/>
    </location>
</feature>
<comment type="similarity">
    <text evidence="2">Belongs to the ABC transporter superfamily. ABCA family.</text>
</comment>